<comment type="similarity">
    <text evidence="1">Belongs to the SMP-30/CGR1 family.</text>
</comment>
<evidence type="ECO:0000313" key="5">
    <source>
        <dbReference type="EMBL" id="TKK91615.1"/>
    </source>
</evidence>
<dbReference type="Gene3D" id="2.120.10.30">
    <property type="entry name" value="TolB, C-terminal domain"/>
    <property type="match status" value="1"/>
</dbReference>
<feature type="binding site" evidence="3">
    <location>
        <position position="116"/>
    </location>
    <ligand>
        <name>substrate</name>
    </ligand>
</feature>
<name>A0A4U3MPQ1_9ACTN</name>
<evidence type="ECO:0000259" key="4">
    <source>
        <dbReference type="Pfam" id="PF08450"/>
    </source>
</evidence>
<protein>
    <submittedName>
        <fullName evidence="5">SMP-30/gluconolactonase/LRE family protein</fullName>
    </submittedName>
</protein>
<dbReference type="Pfam" id="PF08450">
    <property type="entry name" value="SGL"/>
    <property type="match status" value="1"/>
</dbReference>
<dbReference type="PANTHER" id="PTHR10907">
    <property type="entry name" value="REGUCALCIN"/>
    <property type="match status" value="1"/>
</dbReference>
<dbReference type="SUPFAM" id="SSF63829">
    <property type="entry name" value="Calcium-dependent phosphotriesterase"/>
    <property type="match status" value="1"/>
</dbReference>
<keyword evidence="3" id="KW-0479">Metal-binding</keyword>
<dbReference type="GO" id="GO:0019853">
    <property type="term" value="P:L-ascorbic acid biosynthetic process"/>
    <property type="evidence" value="ECO:0007669"/>
    <property type="project" value="TreeGrafter"/>
</dbReference>
<dbReference type="GO" id="GO:0004341">
    <property type="term" value="F:gluconolactonase activity"/>
    <property type="evidence" value="ECO:0007669"/>
    <property type="project" value="TreeGrafter"/>
</dbReference>
<dbReference type="InterPro" id="IPR005511">
    <property type="entry name" value="SMP-30"/>
</dbReference>
<feature type="active site" description="Proton donor/acceptor" evidence="2">
    <location>
        <position position="192"/>
    </location>
</feature>
<dbReference type="GO" id="GO:0005509">
    <property type="term" value="F:calcium ion binding"/>
    <property type="evidence" value="ECO:0007669"/>
    <property type="project" value="TreeGrafter"/>
</dbReference>
<reference evidence="5 6" key="1">
    <citation type="submission" date="2019-04" db="EMBL/GenBank/DDBJ databases">
        <title>Herbidospora sp. NEAU-GS14.nov., a novel actinomycete isolated from soil.</title>
        <authorList>
            <person name="Han L."/>
        </authorList>
    </citation>
    <scope>NUCLEOTIDE SEQUENCE [LARGE SCALE GENOMIC DNA]</scope>
    <source>
        <strain evidence="5 6">NEAU-GS14</strain>
    </source>
</reference>
<evidence type="ECO:0000256" key="3">
    <source>
        <dbReference type="PIRSR" id="PIRSR605511-2"/>
    </source>
</evidence>
<dbReference type="InterPro" id="IPR011042">
    <property type="entry name" value="6-blade_b-propeller_TolB-like"/>
</dbReference>
<keyword evidence="3" id="KW-0862">Zinc</keyword>
<sequence length="280" mass="29428">MDVWSAIDCELGEGARWVDGRLVFVDILAGRLLTVSPDEPGPAEELFRLDVPLGAVAPVRDRPGQWLAAAGQGFALLDEKDGSVTWLDRPAPPTSRMNDAVCDPAGRMWAGAMPYDSTPGAGVLYRVGHDLTVTPVRTGLTIPNGPAFTADGRTMYLADSAEGRIDRHDVDPGTGDLGAPAVFATIDQGGPDGMTVDADDHLWVAVWGGSQVRRYTPAGRLDRVVDVPTPQPTSVCLTDGRLFVTSAALGLTDAPPHAGALFAAEGMPPGRPAAPFVRAQ</sequence>
<feature type="binding site" evidence="3">
    <location>
        <position position="13"/>
    </location>
    <ligand>
        <name>a divalent metal cation</name>
        <dbReference type="ChEBI" id="CHEBI:60240"/>
    </ligand>
</feature>
<dbReference type="Proteomes" id="UP000308705">
    <property type="component" value="Unassembled WGS sequence"/>
</dbReference>
<accession>A0A4U3MPQ1</accession>
<dbReference type="PANTHER" id="PTHR10907:SF47">
    <property type="entry name" value="REGUCALCIN"/>
    <property type="match status" value="1"/>
</dbReference>
<evidence type="ECO:0000256" key="2">
    <source>
        <dbReference type="PIRSR" id="PIRSR605511-1"/>
    </source>
</evidence>
<dbReference type="AlphaFoldDB" id="A0A4U3MPQ1"/>
<feature type="binding site" evidence="3">
    <location>
        <position position="98"/>
    </location>
    <ligand>
        <name>substrate</name>
    </ligand>
</feature>
<feature type="domain" description="SMP-30/Gluconolactonase/LRE-like region" evidence="4">
    <location>
        <begin position="11"/>
        <end position="247"/>
    </location>
</feature>
<dbReference type="InterPro" id="IPR013658">
    <property type="entry name" value="SGL"/>
</dbReference>
<evidence type="ECO:0000256" key="1">
    <source>
        <dbReference type="ARBA" id="ARBA00008853"/>
    </source>
</evidence>
<organism evidence="5 6">
    <name type="scientific">Herbidospora galbida</name>
    <dbReference type="NCBI Taxonomy" id="2575442"/>
    <lineage>
        <taxon>Bacteria</taxon>
        <taxon>Bacillati</taxon>
        <taxon>Actinomycetota</taxon>
        <taxon>Actinomycetes</taxon>
        <taxon>Streptosporangiales</taxon>
        <taxon>Streptosporangiaceae</taxon>
        <taxon>Herbidospora</taxon>
    </lineage>
</organism>
<dbReference type="PRINTS" id="PR01790">
    <property type="entry name" value="SMP30FAMILY"/>
</dbReference>
<proteinExistence type="inferred from homology"/>
<dbReference type="EMBL" id="SZQA01000001">
    <property type="protein sequence ID" value="TKK91615.1"/>
    <property type="molecule type" value="Genomic_DNA"/>
</dbReference>
<dbReference type="OrthoDB" id="2633250at2"/>
<dbReference type="RefSeq" id="WP_137245301.1">
    <property type="nucleotide sequence ID" value="NZ_SZQA01000001.1"/>
</dbReference>
<comment type="cofactor">
    <cofactor evidence="3">
        <name>Zn(2+)</name>
        <dbReference type="ChEBI" id="CHEBI:29105"/>
    </cofactor>
    <text evidence="3">Binds 1 divalent metal cation per subunit.</text>
</comment>
<evidence type="ECO:0000313" key="6">
    <source>
        <dbReference type="Proteomes" id="UP000308705"/>
    </source>
</evidence>
<gene>
    <name evidence="5" type="ORF">FDA94_02230</name>
</gene>
<feature type="binding site" evidence="3">
    <location>
        <position position="96"/>
    </location>
    <ligand>
        <name>substrate</name>
    </ligand>
</feature>
<feature type="binding site" evidence="3">
    <location>
        <position position="144"/>
    </location>
    <ligand>
        <name>a divalent metal cation</name>
        <dbReference type="ChEBI" id="CHEBI:60240"/>
    </ligand>
</feature>
<comment type="caution">
    <text evidence="5">The sequence shown here is derived from an EMBL/GenBank/DDBJ whole genome shotgun (WGS) entry which is preliminary data.</text>
</comment>
<keyword evidence="6" id="KW-1185">Reference proteome</keyword>
<feature type="binding site" evidence="3">
    <location>
        <position position="192"/>
    </location>
    <ligand>
        <name>a divalent metal cation</name>
        <dbReference type="ChEBI" id="CHEBI:60240"/>
    </ligand>
</feature>